<dbReference type="RefSeq" id="WP_167165070.1">
    <property type="nucleotide sequence ID" value="NZ_BAAAOO010000002.1"/>
</dbReference>
<dbReference type="CDD" id="cd07377">
    <property type="entry name" value="WHTH_GntR"/>
    <property type="match status" value="1"/>
</dbReference>
<sequence>MTAAFEGLDRRGPVPLYAQLDDILRRHIDSGEWATGMMVPSENAIARDYGISRMTARGVLNGLADEGLLVRVPGKGTYVAAPKIETSSPAFHGIRAQLEAQGFETTTQLVRAQVVPAGRRVARHLGVDAGTQVTLIERVRSADGNPISLHRSWVPVALAPDLIDRDVVGEQLCTILARDYGLEAARVSQQLESVQVDDADAPLLGLPAGRPALQLEDTSSAERGPYEFSRITFRGDRIRLGFTFDIASGSVSHDVTTHM</sequence>
<dbReference type="InterPro" id="IPR036388">
    <property type="entry name" value="WH-like_DNA-bd_sf"/>
</dbReference>
<evidence type="ECO:0000259" key="4">
    <source>
        <dbReference type="PROSITE" id="PS50949"/>
    </source>
</evidence>
<dbReference type="InterPro" id="IPR050679">
    <property type="entry name" value="Bact_HTH_transcr_reg"/>
</dbReference>
<dbReference type="SMART" id="SM00345">
    <property type="entry name" value="HTH_GNTR"/>
    <property type="match status" value="1"/>
</dbReference>
<organism evidence="5 6">
    <name type="scientific">Brooklawnia cerclae</name>
    <dbReference type="NCBI Taxonomy" id="349934"/>
    <lineage>
        <taxon>Bacteria</taxon>
        <taxon>Bacillati</taxon>
        <taxon>Actinomycetota</taxon>
        <taxon>Actinomycetes</taxon>
        <taxon>Propionibacteriales</taxon>
        <taxon>Propionibacteriaceae</taxon>
        <taxon>Brooklawnia</taxon>
    </lineage>
</organism>
<dbReference type="SMART" id="SM00866">
    <property type="entry name" value="UTRA"/>
    <property type="match status" value="1"/>
</dbReference>
<dbReference type="PANTHER" id="PTHR44846:SF1">
    <property type="entry name" value="MANNOSYL-D-GLYCERATE TRANSPORT_METABOLISM SYSTEM REPRESSOR MNGR-RELATED"/>
    <property type="match status" value="1"/>
</dbReference>
<dbReference type="Pfam" id="PF07702">
    <property type="entry name" value="UTRA"/>
    <property type="match status" value="1"/>
</dbReference>
<dbReference type="Pfam" id="PF00392">
    <property type="entry name" value="GntR"/>
    <property type="match status" value="1"/>
</dbReference>
<dbReference type="InterPro" id="IPR011663">
    <property type="entry name" value="UTRA"/>
</dbReference>
<name>A0ABX0SDT4_9ACTN</name>
<evidence type="ECO:0000256" key="1">
    <source>
        <dbReference type="ARBA" id="ARBA00023015"/>
    </source>
</evidence>
<dbReference type="InterPro" id="IPR036390">
    <property type="entry name" value="WH_DNA-bd_sf"/>
</dbReference>
<dbReference type="InterPro" id="IPR000524">
    <property type="entry name" value="Tscrpt_reg_HTH_GntR"/>
</dbReference>
<reference evidence="5 6" key="1">
    <citation type="submission" date="2020-02" db="EMBL/GenBank/DDBJ databases">
        <title>Sequencing the genomes of 1000 actinobacteria strains.</title>
        <authorList>
            <person name="Klenk H.-P."/>
        </authorList>
    </citation>
    <scope>NUCLEOTIDE SEQUENCE [LARGE SCALE GENOMIC DNA]</scope>
    <source>
        <strain evidence="5 6">DSM 19609</strain>
    </source>
</reference>
<keyword evidence="3" id="KW-0804">Transcription</keyword>
<evidence type="ECO:0000256" key="3">
    <source>
        <dbReference type="ARBA" id="ARBA00023163"/>
    </source>
</evidence>
<protein>
    <submittedName>
        <fullName evidence="5">GntR family transcriptional regulator</fullName>
    </submittedName>
</protein>
<proteinExistence type="predicted"/>
<dbReference type="PROSITE" id="PS50949">
    <property type="entry name" value="HTH_GNTR"/>
    <property type="match status" value="1"/>
</dbReference>
<dbReference type="Gene3D" id="1.10.10.10">
    <property type="entry name" value="Winged helix-like DNA-binding domain superfamily/Winged helix DNA-binding domain"/>
    <property type="match status" value="1"/>
</dbReference>
<dbReference type="SUPFAM" id="SSF64288">
    <property type="entry name" value="Chorismate lyase-like"/>
    <property type="match status" value="1"/>
</dbReference>
<dbReference type="PRINTS" id="PR00035">
    <property type="entry name" value="HTHGNTR"/>
</dbReference>
<keyword evidence="6" id="KW-1185">Reference proteome</keyword>
<dbReference type="PANTHER" id="PTHR44846">
    <property type="entry name" value="MANNOSYL-D-GLYCERATE TRANSPORT/METABOLISM SYSTEM REPRESSOR MNGR-RELATED"/>
    <property type="match status" value="1"/>
</dbReference>
<dbReference type="Proteomes" id="UP000749311">
    <property type="component" value="Unassembled WGS sequence"/>
</dbReference>
<evidence type="ECO:0000313" key="6">
    <source>
        <dbReference type="Proteomes" id="UP000749311"/>
    </source>
</evidence>
<evidence type="ECO:0000313" key="5">
    <source>
        <dbReference type="EMBL" id="NIH56170.1"/>
    </source>
</evidence>
<evidence type="ECO:0000256" key="2">
    <source>
        <dbReference type="ARBA" id="ARBA00023125"/>
    </source>
</evidence>
<dbReference type="EMBL" id="JAAMOZ010000001">
    <property type="protein sequence ID" value="NIH56170.1"/>
    <property type="molecule type" value="Genomic_DNA"/>
</dbReference>
<feature type="domain" description="HTH gntR-type" evidence="4">
    <location>
        <begin position="14"/>
        <end position="82"/>
    </location>
</feature>
<dbReference type="SUPFAM" id="SSF46785">
    <property type="entry name" value="Winged helix' DNA-binding domain"/>
    <property type="match status" value="1"/>
</dbReference>
<keyword evidence="1" id="KW-0805">Transcription regulation</keyword>
<comment type="caution">
    <text evidence="5">The sequence shown here is derived from an EMBL/GenBank/DDBJ whole genome shotgun (WGS) entry which is preliminary data.</text>
</comment>
<accession>A0ABX0SDT4</accession>
<dbReference type="InterPro" id="IPR028978">
    <property type="entry name" value="Chorismate_lyase_/UTRA_dom_sf"/>
</dbReference>
<gene>
    <name evidence="5" type="ORF">FB473_000815</name>
</gene>
<keyword evidence="2" id="KW-0238">DNA-binding</keyword>
<dbReference type="Gene3D" id="3.40.1410.10">
    <property type="entry name" value="Chorismate lyase-like"/>
    <property type="match status" value="1"/>
</dbReference>